<dbReference type="eggNOG" id="ENOG502SYYC">
    <property type="taxonomic scope" value="Eukaryota"/>
</dbReference>
<dbReference type="FunCoup" id="A0A1D6LA89">
    <property type="interactions" value="501"/>
</dbReference>
<dbReference type="PANTHER" id="PTHR33463">
    <property type="entry name" value="NB-ARC DOMAIN-CONTAINING PROTEIN-RELATED"/>
    <property type="match status" value="1"/>
</dbReference>
<dbReference type="IntAct" id="A0A1D6LA89">
    <property type="interactions" value="3"/>
</dbReference>
<dbReference type="InterPro" id="IPR057135">
    <property type="entry name" value="At4g27190-like_LRR"/>
</dbReference>
<feature type="domain" description="Disease resistance protein At4g27190-like leucine-rich repeats" evidence="2">
    <location>
        <begin position="1894"/>
        <end position="2004"/>
    </location>
</feature>
<evidence type="ECO:0000256" key="1">
    <source>
        <dbReference type="SAM" id="MobiDB-lite"/>
    </source>
</evidence>
<sequence length="2060" mass="233545">MLAIGGVSPPPGHHVPFAPLIAFHHRLLHRAAVPEYPQDTDKRHIVQQMGAETSKPEVIKPEFKGFDANTVEEAVKIIVPYLEDTRIQNQVIYFDGWNGLGASAVLNSIAEHPPPSVRNKFQNIIHIDCSRWRNRRTVQRMMAQKLRLPQHVMAIFDKHDEDDDLAGIDECSRVEIKVVRKEISRALQGQNSLVVFHNGSHSMVNFNDLGITLDAADPSSNILRKVLWTFQGRLRAINARKEIQGTEAVDTSYLYLGSIFSKENSDLSHRVEILREEATKIAQYTNKLMVTREIAEVCCKYLLSLHSNTTTSLDFNWAIHASNYWVCDGILQDLQQEEAWEVATALHEELQLEDHSTYITPFSGGDTTSWIVATKGVVPTVQPETSSFFLAIKEKKSLVSLPKGMFQRSEQLHVLKLCHCTFNFSSPPFLCCRNIRFLGVDSCKDEPQDKPEEYKEQEEEGNFRPTIEGEFFQSLWVLDVCQTDWELTLSPNAIETMATNIREIHIKSGRIWHNNLSWTCLGNIHKLRLINPTRPWETGNEDEFKDMVKLELLDLSGNTTIQFLPSLSGAVGLKTLILDGCIELQHVMPKTLPPTLETFSLDGGSKQTKISCISLAGCARLVNFRLCGSVLNLEELDLSNTSIKKLDLTDKVVQVPGLQRIILLGCERLRAVLWPKHGMPKLMVLGIDTRGGTEAVSSKTLHNSFFNKEREEGCRAFIAISDMRFAESLVLASGNKFCWNTDPRYDLNICLYSTSKCVEQNYNNVKMCPLQKCSVGHDSTSVWQFLSLDRHVEICTVIPESMMSIEVGTRKSKIYWSCLRWCRVERCPNIDTVFATNYDIVCFNELEAFWAADLLIAHCIWSKGRTVNIKDTESFAKLQAIHLHSCPKLTFVLPLSWFYTLPSLETLHIVYCGDLSQVFPVEAEFLNKLGTGHQRGVLEFPKLQHIYFHELPKLHQICEARMYAPELKTITVRGCWSLKHLPGTTDRPYDRPVVDYKGHQAERMGSGSSKSEFEDFHANAVEEAVKNLAPYLEDTRVRNQAIYFDGWDGLGASAVLNSIAERPPPSLRNKFDDIILHIDCSRWKSRRALQRTIAQKLGLPQHVMAVFDRQDEEDDLVGVHEGSRTEIRDIGREIYRVLQRQSFLVVFHNGSDTMVDFNDFGIPRAAADPWSNIIRKVLWTFRGRLHAIKETEEVSGHLKPDKRQPKGTETVDTSYLCFRSLFSGGPSDVSSYRLQILCEEAAAIAQYTNNPIVTQEIAEICCRYLLSLNSKGNGKLDFNWSAHASNYWVCDGILNECQPEQAWEIAASLHKELRLEGYSSARKFCHPGADTTSWVVTIKSSEDIVPTVKPETTSFFLAVKRKHGHSVLPLPMKMFQRSEQLHVLKLYHCSFSFASPPFLCCLNLRFLGLDSCTDHQSMKPKENKEEESEEAGAEGEEENTATIEFFQSLWVLDICCTDWELTLSPNTIVKMATNIREINIKRGRIWHSSISWRFLGNIHKLRVIEPTSPWETSNKDEFMDMVKLELLDLSGNTTIQFLPSLSGAISLRTLILDGCIELQHVVPETLPPWLETFSFDGGYKQAKISCISLAGCARLVNFRLCGSVQNLEELDLSNTSIKTLDLSDKVVQVPCLERIILLGCERLRAVLWPKDGMPNLMVLGIDTRGGAEAASAKTVHDNFAISKEREEGCRAFVAVMEMRFLQSLVLASSNKLCWDTDRKYDLNICLSSSRSSSKGVGQHSYKEETMGPLQKSMITSKTYLTYSDVNIDKAGSVRQFQPLHRHVEIGEGISNSSMVTVREISAAILLINRVYSLLVHDNSSIRTVIPESIMSIDTKKVYWSCLRWCCVERCPSLDSVFATNYDAVCFNALETFWAADLLVARCIWSKGRTTNVKDTESFAKLQAIHLHSCPRLAFVLPLSWFYTLSSLETLHIVYCDNLGQVFPVEAEFLNEISTGHPGGLLEFPKLKHIWLQELPKLQQICEAKMFAPELRTITLRGCWSLKRLPATADRPGDRPVVDCEKNLWAKLEWDGKEAGHHPCLFEPRHSKYHKKRVLRTTLLR</sequence>
<dbReference type="ExpressionAtlas" id="A0A1D6LA89">
    <property type="expression patterns" value="baseline and differential"/>
</dbReference>
<proteinExistence type="predicted"/>
<accession>A0A1D6LA89</accession>
<dbReference type="SUPFAM" id="SSF52058">
    <property type="entry name" value="L domain-like"/>
    <property type="match status" value="2"/>
</dbReference>
<dbReference type="PaxDb" id="4577-AC211892.4_FGP002"/>
<feature type="compositionally biased region" description="Acidic residues" evidence="1">
    <location>
        <begin position="1425"/>
        <end position="1438"/>
    </location>
</feature>
<gene>
    <name evidence="3" type="ORF">ZEAMMB73_Zm00001d034711</name>
</gene>
<feature type="region of interest" description="Disordered" evidence="1">
    <location>
        <begin position="1416"/>
        <end position="1438"/>
    </location>
</feature>
<dbReference type="Gene3D" id="3.80.10.10">
    <property type="entry name" value="Ribonuclease Inhibitor"/>
    <property type="match status" value="4"/>
</dbReference>
<dbReference type="Pfam" id="PF23247">
    <property type="entry name" value="LRR_RPS2"/>
    <property type="match status" value="2"/>
</dbReference>
<dbReference type="InterPro" id="IPR032675">
    <property type="entry name" value="LRR_dom_sf"/>
</dbReference>
<dbReference type="EMBL" id="CM007647">
    <property type="protein sequence ID" value="ONM11050.1"/>
    <property type="molecule type" value="Genomic_DNA"/>
</dbReference>
<dbReference type="PANTHER" id="PTHR33463:SF208">
    <property type="entry name" value="OS04G0166000 PROTEIN"/>
    <property type="match status" value="1"/>
</dbReference>
<feature type="domain" description="Disease resistance protein At4g27190-like leucine-rich repeats" evidence="2">
    <location>
        <begin position="871"/>
        <end position="981"/>
    </location>
</feature>
<name>A0A1D6LA89_MAIZE</name>
<evidence type="ECO:0000313" key="3">
    <source>
        <dbReference type="EMBL" id="ONM11050.1"/>
    </source>
</evidence>
<evidence type="ECO:0000259" key="2">
    <source>
        <dbReference type="Pfam" id="PF23247"/>
    </source>
</evidence>
<dbReference type="InterPro" id="IPR050905">
    <property type="entry name" value="Plant_NBS-LRR"/>
</dbReference>
<reference evidence="3" key="1">
    <citation type="submission" date="2015-12" db="EMBL/GenBank/DDBJ databases">
        <title>Update maize B73 reference genome by single molecule sequencing technologies.</title>
        <authorList>
            <consortium name="Maize Genome Sequencing Project"/>
            <person name="Ware D."/>
        </authorList>
    </citation>
    <scope>NUCLEOTIDE SEQUENCE [LARGE SCALE GENOMIC DNA]</scope>
    <source>
        <tissue evidence="3">Seedling</tissue>
    </source>
</reference>
<dbReference type="STRING" id="4577.A0A1D6LA89"/>
<protein>
    <recommendedName>
        <fullName evidence="2">Disease resistance protein At4g27190-like leucine-rich repeats domain-containing protein</fullName>
    </recommendedName>
</protein>
<organism evidence="3">
    <name type="scientific">Zea mays</name>
    <name type="common">Maize</name>
    <dbReference type="NCBI Taxonomy" id="4577"/>
    <lineage>
        <taxon>Eukaryota</taxon>
        <taxon>Viridiplantae</taxon>
        <taxon>Streptophyta</taxon>
        <taxon>Embryophyta</taxon>
        <taxon>Tracheophyta</taxon>
        <taxon>Spermatophyta</taxon>
        <taxon>Magnoliopsida</taxon>
        <taxon>Liliopsida</taxon>
        <taxon>Poales</taxon>
        <taxon>Poaceae</taxon>
        <taxon>PACMAD clade</taxon>
        <taxon>Panicoideae</taxon>
        <taxon>Andropogonodae</taxon>
        <taxon>Andropogoneae</taxon>
        <taxon>Tripsacinae</taxon>
        <taxon>Zea</taxon>
    </lineage>
</organism>
<dbReference type="InParanoid" id="A0A1D6LA89"/>